<dbReference type="Proteomes" id="UP000708208">
    <property type="component" value="Unassembled WGS sequence"/>
</dbReference>
<dbReference type="EMBL" id="CAJVCH010530418">
    <property type="protein sequence ID" value="CAG7823738.1"/>
    <property type="molecule type" value="Genomic_DNA"/>
</dbReference>
<dbReference type="AlphaFoldDB" id="A0A8J2PJ25"/>
<protein>
    <submittedName>
        <fullName evidence="1">Uncharacterized protein</fullName>
    </submittedName>
</protein>
<organism evidence="1 2">
    <name type="scientific">Allacma fusca</name>
    <dbReference type="NCBI Taxonomy" id="39272"/>
    <lineage>
        <taxon>Eukaryota</taxon>
        <taxon>Metazoa</taxon>
        <taxon>Ecdysozoa</taxon>
        <taxon>Arthropoda</taxon>
        <taxon>Hexapoda</taxon>
        <taxon>Collembola</taxon>
        <taxon>Symphypleona</taxon>
        <taxon>Sminthuridae</taxon>
        <taxon>Allacma</taxon>
    </lineage>
</organism>
<accession>A0A8J2PJ25</accession>
<comment type="caution">
    <text evidence="1">The sequence shown here is derived from an EMBL/GenBank/DDBJ whole genome shotgun (WGS) entry which is preliminary data.</text>
</comment>
<sequence length="149" mass="16082">MTQVTGVGAKRARVSVPGRLVCSACDSKFFDVCGPRENALRLNQIFLESLAVGCPEDDQTSSSLRFCPGCSHKLSELDTLMSELENLQLKIQNMKDFLCATVTNAAFQAKQGVGGDSGSSNSYLSSIRDQVVQSKLHFGFCGDCVEYGI</sequence>
<evidence type="ECO:0000313" key="1">
    <source>
        <dbReference type="EMBL" id="CAG7823738.1"/>
    </source>
</evidence>
<proteinExistence type="predicted"/>
<evidence type="ECO:0000313" key="2">
    <source>
        <dbReference type="Proteomes" id="UP000708208"/>
    </source>
</evidence>
<reference evidence="1" key="1">
    <citation type="submission" date="2021-06" db="EMBL/GenBank/DDBJ databases">
        <authorList>
            <person name="Hodson N. C."/>
            <person name="Mongue J. A."/>
            <person name="Jaron S. K."/>
        </authorList>
    </citation>
    <scope>NUCLEOTIDE SEQUENCE</scope>
</reference>
<gene>
    <name evidence="1" type="ORF">AFUS01_LOCUS33938</name>
</gene>
<keyword evidence="2" id="KW-1185">Reference proteome</keyword>
<name>A0A8J2PJ25_9HEXA</name>